<evidence type="ECO:0000313" key="2">
    <source>
        <dbReference type="EMBL" id="AAR35019.1"/>
    </source>
</evidence>
<dbReference type="eggNOG" id="COG3386">
    <property type="taxonomic scope" value="Bacteria"/>
</dbReference>
<feature type="chain" id="PRO_5004285335" evidence="1">
    <location>
        <begin position="18"/>
        <end position="341"/>
    </location>
</feature>
<organism evidence="2 3">
    <name type="scientific">Geobacter sulfurreducens (strain ATCC 51573 / DSM 12127 / PCA)</name>
    <dbReference type="NCBI Taxonomy" id="243231"/>
    <lineage>
        <taxon>Bacteria</taxon>
        <taxon>Pseudomonadati</taxon>
        <taxon>Thermodesulfobacteriota</taxon>
        <taxon>Desulfuromonadia</taxon>
        <taxon>Geobacterales</taxon>
        <taxon>Geobacteraceae</taxon>
        <taxon>Geobacter</taxon>
    </lineage>
</organism>
<keyword evidence="1" id="KW-0732">Signal</keyword>
<reference evidence="2 3" key="1">
    <citation type="journal article" date="2003" name="Science">
        <title>Genome of Geobacter sulfurreducens: metal reduction in subsurface environments.</title>
        <authorList>
            <person name="Methe B.A."/>
            <person name="Nelson K.E."/>
            <person name="Eisen J.A."/>
            <person name="Paulsen I.T."/>
            <person name="Nelson W."/>
            <person name="Heidelberg J.F."/>
            <person name="Wu D."/>
            <person name="Wu M."/>
            <person name="Ward N."/>
            <person name="Beanan M.J."/>
            <person name="Dodson R.J."/>
            <person name="Madupu R."/>
            <person name="Brinkac L.M."/>
            <person name="Daugherty S.C."/>
            <person name="DeBoy R.T."/>
            <person name="Durkin A.S."/>
            <person name="Gwinn M."/>
            <person name="Kolonay J.F."/>
            <person name="Sullivan S.A."/>
            <person name="Haft D.H."/>
            <person name="Selengut J."/>
            <person name="Davidsen T.M."/>
            <person name="Zafar N."/>
            <person name="White O."/>
            <person name="Tran B."/>
            <person name="Romero C."/>
            <person name="Forberger H.A."/>
            <person name="Weidman J."/>
            <person name="Khouri H."/>
            <person name="Feldblyum T.V."/>
            <person name="Utterback T.R."/>
            <person name="Van Aken S.E."/>
            <person name="Lovley D.R."/>
            <person name="Fraser C.M."/>
        </authorList>
    </citation>
    <scope>NUCLEOTIDE SEQUENCE [LARGE SCALE GENOMIC DNA]</scope>
    <source>
        <strain evidence="3">ATCC 51573 / DSM 12127 / PCA</strain>
    </source>
</reference>
<feature type="signal peptide" evidence="1">
    <location>
        <begin position="1"/>
        <end position="17"/>
    </location>
</feature>
<dbReference type="HOGENOM" id="CLU_813200_0_0_7"/>
<accession>Q74CM8</accession>
<dbReference type="InParanoid" id="Q74CM8"/>
<dbReference type="OrthoDB" id="5396304at2"/>
<proteinExistence type="predicted"/>
<dbReference type="KEGG" id="gsu:GSU1646"/>
<dbReference type="RefSeq" id="WP_010942290.1">
    <property type="nucleotide sequence ID" value="NC_002939.5"/>
</dbReference>
<dbReference type="AlphaFoldDB" id="Q74CM8"/>
<protein>
    <submittedName>
        <fullName evidence="2">Lipoprotein, putative</fullName>
    </submittedName>
</protein>
<dbReference type="STRING" id="243231.GSU1646"/>
<keyword evidence="3" id="KW-1185">Reference proteome</keyword>
<keyword evidence="2" id="KW-0449">Lipoprotein</keyword>
<dbReference type="EnsemblBacteria" id="AAR35019">
    <property type="protein sequence ID" value="AAR35019"/>
    <property type="gene ID" value="GSU1646"/>
</dbReference>
<dbReference type="EMBL" id="AE017180">
    <property type="protein sequence ID" value="AAR35019.1"/>
    <property type="molecule type" value="Genomic_DNA"/>
</dbReference>
<gene>
    <name evidence="2" type="ordered locus">GSU1646</name>
</gene>
<evidence type="ECO:0000256" key="1">
    <source>
        <dbReference type="SAM" id="SignalP"/>
    </source>
</evidence>
<name>Q74CM8_GEOSL</name>
<dbReference type="Proteomes" id="UP000000577">
    <property type="component" value="Chromosome"/>
</dbReference>
<evidence type="ECO:0000313" key="3">
    <source>
        <dbReference type="Proteomes" id="UP000000577"/>
    </source>
</evidence>
<dbReference type="PATRIC" id="fig|243231.5.peg.1687"/>
<dbReference type="PROSITE" id="PS51257">
    <property type="entry name" value="PROKAR_LIPOPROTEIN"/>
    <property type="match status" value="1"/>
</dbReference>
<sequence length="341" mass="36027">MTTTRSLPFLLIVLALAGCGDFEWFPDTETNQGSLGTVADAERNAPVVSKAFTITGGSAAISIANGEYSIDGAPYTSASGNVQTGQSVTVRHITSNAYSSSMTTVLTIANESIPFTSVTMSKPPVFVNSSTATDFTFAPKLDVEPNTVIVSDSRTITGNTSPAPISITDGEYSTNGTDFTSSAGTINAGQSLHVRHTSPTTYQTIKTTRLTVGGVRTNFSSMTKAAPFVNYSTVSPVNADPTNVISVAQPLAATKDFTTSTHVSFSIRYFLNNSSNEQKNIGLTIAGADAQNRRIYYGTIDAAVPANANPYTSTHSFGAALTIAQYNSITQWLVTKIIIYQ</sequence>
<reference evidence="2 3" key="2">
    <citation type="journal article" date="2012" name="BMC Genomics">
        <title>Comparative genomic analysis of Geobacter sulfurreducens KN400, a strain with enhanced capacity for extracellular electron transfer and electricity production.</title>
        <authorList>
            <person name="Butler J.E."/>
            <person name="Young N.D."/>
            <person name="Aklujkar M."/>
            <person name="Lovley D.R."/>
        </authorList>
    </citation>
    <scope>NUCLEOTIDE SEQUENCE [LARGE SCALE GENOMIC DNA]</scope>
    <source>
        <strain evidence="3">ATCC 51573 / DSM 12127 / PCA</strain>
    </source>
</reference>